<organism evidence="8 9">
    <name type="scientific">Scyliorhinus torazame</name>
    <name type="common">Cloudy catshark</name>
    <name type="synonym">Catulus torazame</name>
    <dbReference type="NCBI Taxonomy" id="75743"/>
    <lineage>
        <taxon>Eukaryota</taxon>
        <taxon>Metazoa</taxon>
        <taxon>Chordata</taxon>
        <taxon>Craniata</taxon>
        <taxon>Vertebrata</taxon>
        <taxon>Chondrichthyes</taxon>
        <taxon>Elasmobranchii</taxon>
        <taxon>Galeomorphii</taxon>
        <taxon>Galeoidea</taxon>
        <taxon>Carcharhiniformes</taxon>
        <taxon>Scyliorhinidae</taxon>
        <taxon>Scyliorhinus</taxon>
    </lineage>
</organism>
<gene>
    <name evidence="8" type="ORF">scyTo_0013372</name>
</gene>
<dbReference type="PANTHER" id="PTHR15151">
    <property type="entry name" value="PROTEIN EIGER"/>
    <property type="match status" value="1"/>
</dbReference>
<keyword evidence="5" id="KW-1015">Disulfide bond</keyword>
<name>A0A401NUZ9_SCYTO</name>
<dbReference type="PROSITE" id="PS50049">
    <property type="entry name" value="THD_2"/>
    <property type="match status" value="1"/>
</dbReference>
<dbReference type="InterPro" id="IPR006052">
    <property type="entry name" value="TNF_dom"/>
</dbReference>
<comment type="caution">
    <text evidence="8">The sequence shown here is derived from an EMBL/GenBank/DDBJ whole genome shotgun (WGS) entry which is preliminary data.</text>
</comment>
<accession>A0A401NUZ9</accession>
<dbReference type="InterPro" id="IPR008983">
    <property type="entry name" value="Tumour_necrosis_fac-like_dom"/>
</dbReference>
<evidence type="ECO:0000256" key="4">
    <source>
        <dbReference type="ARBA" id="ARBA00022525"/>
    </source>
</evidence>
<keyword evidence="3" id="KW-0202">Cytokine</keyword>
<comment type="similarity">
    <text evidence="2">Belongs to the tumor necrosis factor family.</text>
</comment>
<dbReference type="GO" id="GO:0005615">
    <property type="term" value="C:extracellular space"/>
    <property type="evidence" value="ECO:0007669"/>
    <property type="project" value="UniProtKB-KW"/>
</dbReference>
<keyword evidence="9" id="KW-1185">Reference proteome</keyword>
<dbReference type="SUPFAM" id="SSF49842">
    <property type="entry name" value="TNF-like"/>
    <property type="match status" value="1"/>
</dbReference>
<dbReference type="OMA" id="MAYNTCY"/>
<dbReference type="PANTHER" id="PTHR15151:SF24">
    <property type="entry name" value="A PROLIFERATION-INDUCING LIGAND-LIKE PROTEIN-RELATED"/>
    <property type="match status" value="1"/>
</dbReference>
<evidence type="ECO:0000259" key="7">
    <source>
        <dbReference type="PROSITE" id="PS50049"/>
    </source>
</evidence>
<reference evidence="8 9" key="1">
    <citation type="journal article" date="2018" name="Nat. Ecol. Evol.">
        <title>Shark genomes provide insights into elasmobranch evolution and the origin of vertebrates.</title>
        <authorList>
            <person name="Hara Y"/>
            <person name="Yamaguchi K"/>
            <person name="Onimaru K"/>
            <person name="Kadota M"/>
            <person name="Koyanagi M"/>
            <person name="Keeley SD"/>
            <person name="Tatsumi K"/>
            <person name="Tanaka K"/>
            <person name="Motone F"/>
            <person name="Kageyama Y"/>
            <person name="Nozu R"/>
            <person name="Adachi N"/>
            <person name="Nishimura O"/>
            <person name="Nakagawa R"/>
            <person name="Tanegashima C"/>
            <person name="Kiyatake I"/>
            <person name="Matsumoto R"/>
            <person name="Murakumo K"/>
            <person name="Nishida K"/>
            <person name="Terakita A"/>
            <person name="Kuratani S"/>
            <person name="Sato K"/>
            <person name="Hyodo S Kuraku.S."/>
        </authorList>
    </citation>
    <scope>NUCLEOTIDE SEQUENCE [LARGE SCALE GENOMIC DNA]</scope>
</reference>
<dbReference type="Proteomes" id="UP000288216">
    <property type="component" value="Unassembled WGS sequence"/>
</dbReference>
<dbReference type="EMBL" id="BFAA01006799">
    <property type="protein sequence ID" value="GCB64680.1"/>
    <property type="molecule type" value="Genomic_DNA"/>
</dbReference>
<evidence type="ECO:0000256" key="3">
    <source>
        <dbReference type="ARBA" id="ARBA00022514"/>
    </source>
</evidence>
<dbReference type="AlphaFoldDB" id="A0A401NUZ9"/>
<comment type="subcellular location">
    <subcellularLocation>
        <location evidence="1">Secreted</location>
    </subcellularLocation>
</comment>
<evidence type="ECO:0000313" key="9">
    <source>
        <dbReference type="Proteomes" id="UP000288216"/>
    </source>
</evidence>
<evidence type="ECO:0000256" key="5">
    <source>
        <dbReference type="ARBA" id="ARBA00023157"/>
    </source>
</evidence>
<evidence type="ECO:0000256" key="2">
    <source>
        <dbReference type="ARBA" id="ARBA00008670"/>
    </source>
</evidence>
<dbReference type="GO" id="GO:0005125">
    <property type="term" value="F:cytokine activity"/>
    <property type="evidence" value="ECO:0007669"/>
    <property type="project" value="UniProtKB-KW"/>
</dbReference>
<dbReference type="Pfam" id="PF00229">
    <property type="entry name" value="TNF"/>
    <property type="match status" value="1"/>
</dbReference>
<dbReference type="STRING" id="75743.A0A401NUZ9"/>
<sequence>MSILNMSTNLLFNQNFANVFAKPVRYWKLSLRLIQARWTDSWVVAEGARNHNLSRLLFTERRNSLIHLVPSSYRSQGDSTVIHWQKILHTGESFEQNNSTIAIKGNGYYLIYTQVLYQDRTFVMGHVVKRREQRRQNEGETLLRCTQNMPADQPFNTCYSAGIYRLQKGDIIEMVIPRNSANIVMDRDSTFMGLMKV</sequence>
<evidence type="ECO:0000256" key="6">
    <source>
        <dbReference type="ARBA" id="ARBA00023180"/>
    </source>
</evidence>
<dbReference type="GO" id="GO:0005164">
    <property type="term" value="F:tumor necrosis factor receptor binding"/>
    <property type="evidence" value="ECO:0007669"/>
    <property type="project" value="InterPro"/>
</dbReference>
<dbReference type="GO" id="GO:0006955">
    <property type="term" value="P:immune response"/>
    <property type="evidence" value="ECO:0007669"/>
    <property type="project" value="InterPro"/>
</dbReference>
<dbReference type="OrthoDB" id="6159739at2759"/>
<keyword evidence="6" id="KW-0325">Glycoprotein</keyword>
<dbReference type="GO" id="GO:0016020">
    <property type="term" value="C:membrane"/>
    <property type="evidence" value="ECO:0007669"/>
    <property type="project" value="InterPro"/>
</dbReference>
<proteinExistence type="inferred from homology"/>
<dbReference type="Gene3D" id="2.60.120.40">
    <property type="match status" value="1"/>
</dbReference>
<dbReference type="InterPro" id="IPR051748">
    <property type="entry name" value="TNF_Ligand_Superfamily"/>
</dbReference>
<keyword evidence="4" id="KW-0964">Secreted</keyword>
<protein>
    <recommendedName>
        <fullName evidence="7">THD domain-containing protein</fullName>
    </recommendedName>
</protein>
<feature type="domain" description="THD" evidence="7">
    <location>
        <begin position="64"/>
        <end position="197"/>
    </location>
</feature>
<evidence type="ECO:0000313" key="8">
    <source>
        <dbReference type="EMBL" id="GCB64680.1"/>
    </source>
</evidence>
<dbReference type="GO" id="GO:0030890">
    <property type="term" value="P:positive regulation of B cell proliferation"/>
    <property type="evidence" value="ECO:0007669"/>
    <property type="project" value="TreeGrafter"/>
</dbReference>
<evidence type="ECO:0000256" key="1">
    <source>
        <dbReference type="ARBA" id="ARBA00004613"/>
    </source>
</evidence>